<dbReference type="InterPro" id="IPR053863">
    <property type="entry name" value="Glyoxy/Ble-like_N"/>
</dbReference>
<accession>A0A238LFT2</accession>
<dbReference type="PANTHER" id="PTHR36503">
    <property type="entry name" value="BLR2520 PROTEIN"/>
    <property type="match status" value="1"/>
</dbReference>
<feature type="domain" description="VOC" evidence="1">
    <location>
        <begin position="3"/>
        <end position="127"/>
    </location>
</feature>
<dbReference type="InterPro" id="IPR029068">
    <property type="entry name" value="Glyas_Bleomycin-R_OHBP_Dase"/>
</dbReference>
<evidence type="ECO:0000259" key="1">
    <source>
        <dbReference type="PROSITE" id="PS51819"/>
    </source>
</evidence>
<dbReference type="AlphaFoldDB" id="A0A238LFT2"/>
<proteinExistence type="predicted"/>
<sequence>MPRMIFVNLPITDLKRSRAFYTAVGFSINEQFSDEHGACVVISDSIYAMILTQEKFAGFASMPVGDASKECQHMLALSCDSKGDVDAMMEAGLANGGSEPTPARDLGFMYSRALADPDGHIWEPFWMDPAAAAEGPPDMED</sequence>
<dbReference type="PROSITE" id="PS51819">
    <property type="entry name" value="VOC"/>
    <property type="match status" value="1"/>
</dbReference>
<dbReference type="PANTHER" id="PTHR36503:SF2">
    <property type="entry name" value="BLR2408 PROTEIN"/>
    <property type="match status" value="1"/>
</dbReference>
<dbReference type="EMBL" id="FXZK01000004">
    <property type="protein sequence ID" value="SMY08443.1"/>
    <property type="molecule type" value="Genomic_DNA"/>
</dbReference>
<dbReference type="SUPFAM" id="SSF54593">
    <property type="entry name" value="Glyoxalase/Bleomycin resistance protein/Dihydroxybiphenyl dioxygenase"/>
    <property type="match status" value="1"/>
</dbReference>
<dbReference type="InterPro" id="IPR037523">
    <property type="entry name" value="VOC_core"/>
</dbReference>
<gene>
    <name evidence="2" type="ORF">LOM8899_02594</name>
</gene>
<reference evidence="2 3" key="1">
    <citation type="submission" date="2017-05" db="EMBL/GenBank/DDBJ databases">
        <authorList>
            <person name="Song R."/>
            <person name="Chenine A.L."/>
            <person name="Ruprecht R.M."/>
        </authorList>
    </citation>
    <scope>NUCLEOTIDE SEQUENCE [LARGE SCALE GENOMIC DNA]</scope>
    <source>
        <strain evidence="2 3">CECT 8899</strain>
    </source>
</reference>
<keyword evidence="3" id="KW-1185">Reference proteome</keyword>
<protein>
    <submittedName>
        <fullName evidence="2">Glyoxalase-like domain protein</fullName>
    </submittedName>
</protein>
<organism evidence="2 3">
    <name type="scientific">Flavimaricola marinus</name>
    <dbReference type="NCBI Taxonomy" id="1819565"/>
    <lineage>
        <taxon>Bacteria</taxon>
        <taxon>Pseudomonadati</taxon>
        <taxon>Pseudomonadota</taxon>
        <taxon>Alphaproteobacteria</taxon>
        <taxon>Rhodobacterales</taxon>
        <taxon>Paracoccaceae</taxon>
        <taxon>Flavimaricola</taxon>
    </lineage>
</organism>
<dbReference type="RefSeq" id="WP_093992608.1">
    <property type="nucleotide sequence ID" value="NZ_FXZK01000004.1"/>
</dbReference>
<dbReference type="Pfam" id="PF22677">
    <property type="entry name" value="Ble-like_N"/>
    <property type="match status" value="1"/>
</dbReference>
<dbReference type="Proteomes" id="UP000201613">
    <property type="component" value="Unassembled WGS sequence"/>
</dbReference>
<evidence type="ECO:0000313" key="3">
    <source>
        <dbReference type="Proteomes" id="UP000201613"/>
    </source>
</evidence>
<dbReference type="OrthoDB" id="9798430at2"/>
<dbReference type="Gene3D" id="3.10.180.10">
    <property type="entry name" value="2,3-Dihydroxybiphenyl 1,2-Dioxygenase, domain 1"/>
    <property type="match status" value="1"/>
</dbReference>
<evidence type="ECO:0000313" key="2">
    <source>
        <dbReference type="EMBL" id="SMY08443.1"/>
    </source>
</evidence>
<name>A0A238LFT2_9RHOB</name>